<gene>
    <name evidence="3" type="ORF">PRZ48_006989</name>
</gene>
<name>A0ABR0EJ13_ZASCE</name>
<dbReference type="Pfam" id="PF00561">
    <property type="entry name" value="Abhydrolase_1"/>
    <property type="match status" value="1"/>
</dbReference>
<dbReference type="PANTHER" id="PTHR43798:SF33">
    <property type="entry name" value="HYDROLASE, PUTATIVE (AFU_ORTHOLOGUE AFUA_2G14860)-RELATED"/>
    <property type="match status" value="1"/>
</dbReference>
<dbReference type="InterPro" id="IPR029058">
    <property type="entry name" value="AB_hydrolase_fold"/>
</dbReference>
<dbReference type="Gene3D" id="3.40.50.1820">
    <property type="entry name" value="alpha/beta hydrolase"/>
    <property type="match status" value="1"/>
</dbReference>
<comment type="caution">
    <text evidence="3">The sequence shown here is derived from an EMBL/GenBank/DDBJ whole genome shotgun (WGS) entry which is preliminary data.</text>
</comment>
<proteinExistence type="predicted"/>
<dbReference type="InterPro" id="IPR000073">
    <property type="entry name" value="AB_hydrolase_1"/>
</dbReference>
<protein>
    <recommendedName>
        <fullName evidence="2">AB hydrolase-1 domain-containing protein</fullName>
    </recommendedName>
</protein>
<dbReference type="InterPro" id="IPR050266">
    <property type="entry name" value="AB_hydrolase_sf"/>
</dbReference>
<evidence type="ECO:0000259" key="2">
    <source>
        <dbReference type="Pfam" id="PF00561"/>
    </source>
</evidence>
<dbReference type="PRINTS" id="PR00412">
    <property type="entry name" value="EPOXHYDRLASE"/>
</dbReference>
<dbReference type="PANTHER" id="PTHR43798">
    <property type="entry name" value="MONOACYLGLYCEROL LIPASE"/>
    <property type="match status" value="1"/>
</dbReference>
<keyword evidence="1" id="KW-0732">Signal</keyword>
<organism evidence="3 4">
    <name type="scientific">Zasmidium cellare</name>
    <name type="common">Wine cellar mold</name>
    <name type="synonym">Racodium cellare</name>
    <dbReference type="NCBI Taxonomy" id="395010"/>
    <lineage>
        <taxon>Eukaryota</taxon>
        <taxon>Fungi</taxon>
        <taxon>Dikarya</taxon>
        <taxon>Ascomycota</taxon>
        <taxon>Pezizomycotina</taxon>
        <taxon>Dothideomycetes</taxon>
        <taxon>Dothideomycetidae</taxon>
        <taxon>Mycosphaerellales</taxon>
        <taxon>Mycosphaerellaceae</taxon>
        <taxon>Zasmidium</taxon>
    </lineage>
</organism>
<feature type="domain" description="AB hydrolase-1" evidence="2">
    <location>
        <begin position="70"/>
        <end position="192"/>
    </location>
</feature>
<evidence type="ECO:0000313" key="4">
    <source>
        <dbReference type="Proteomes" id="UP001305779"/>
    </source>
</evidence>
<keyword evidence="4" id="KW-1185">Reference proteome</keyword>
<accession>A0ABR0EJ13</accession>
<reference evidence="3 4" key="1">
    <citation type="journal article" date="2023" name="G3 (Bethesda)">
        <title>A chromosome-level genome assembly of Zasmidium syzygii isolated from banana leaves.</title>
        <authorList>
            <person name="van Westerhoven A.C."/>
            <person name="Mehrabi R."/>
            <person name="Talebi R."/>
            <person name="Steentjes M.B.F."/>
            <person name="Corcolon B."/>
            <person name="Chong P.A."/>
            <person name="Kema G.H.J."/>
            <person name="Seidl M.F."/>
        </authorList>
    </citation>
    <scope>NUCLEOTIDE SEQUENCE [LARGE SCALE GENOMIC DNA]</scope>
    <source>
        <strain evidence="3 4">P124</strain>
    </source>
</reference>
<feature type="signal peptide" evidence="1">
    <location>
        <begin position="1"/>
        <end position="21"/>
    </location>
</feature>
<sequence length="264" mass="29050">MIPSTFLYLAVAALLPLTCRAEGSAGTGPLDQSFFTDYTHRIATISTDPETVRIGYVDAAPASNGTSRGTILIIHGWPSSSYGFHKVIPLFMQAGYRVIAPDYRGAGNSNRPLSLDGYRKSVMAADLHTLVQNHLNISEPINVVGHDIGAMVSVAYAGNFPTDTASLVWSESEVSVPGSAWYEQTKNSPTLWHFNFHRVPDLVETLTKGRVREYIKIFYDSFLVNPAGINPAERDYIASQYEEPGGMRAAAHLYRTFDDDAREN</sequence>
<evidence type="ECO:0000313" key="3">
    <source>
        <dbReference type="EMBL" id="KAK4501183.1"/>
    </source>
</evidence>
<evidence type="ECO:0000256" key="1">
    <source>
        <dbReference type="SAM" id="SignalP"/>
    </source>
</evidence>
<dbReference type="EMBL" id="JAXOVC010000005">
    <property type="protein sequence ID" value="KAK4501183.1"/>
    <property type="molecule type" value="Genomic_DNA"/>
</dbReference>
<dbReference type="SUPFAM" id="SSF53474">
    <property type="entry name" value="alpha/beta-Hydrolases"/>
    <property type="match status" value="1"/>
</dbReference>
<dbReference type="Proteomes" id="UP001305779">
    <property type="component" value="Unassembled WGS sequence"/>
</dbReference>
<dbReference type="InterPro" id="IPR000639">
    <property type="entry name" value="Epox_hydrolase-like"/>
</dbReference>
<feature type="chain" id="PRO_5047363049" description="AB hydrolase-1 domain-containing protein" evidence="1">
    <location>
        <begin position="22"/>
        <end position="264"/>
    </location>
</feature>